<keyword evidence="2" id="KW-1185">Reference proteome</keyword>
<comment type="caution">
    <text evidence="1">The sequence shown here is derived from an EMBL/GenBank/DDBJ whole genome shotgun (WGS) entry which is preliminary data.</text>
</comment>
<dbReference type="Proteomes" id="UP001283361">
    <property type="component" value="Unassembled WGS sequence"/>
</dbReference>
<gene>
    <name evidence="1" type="ORF">RRG08_015498</name>
</gene>
<dbReference type="EMBL" id="JAWDGP010002101">
    <property type="protein sequence ID" value="KAK3785613.1"/>
    <property type="molecule type" value="Genomic_DNA"/>
</dbReference>
<protein>
    <submittedName>
        <fullName evidence="1">Uncharacterized protein</fullName>
    </submittedName>
</protein>
<organism evidence="1 2">
    <name type="scientific">Elysia crispata</name>
    <name type="common">lettuce slug</name>
    <dbReference type="NCBI Taxonomy" id="231223"/>
    <lineage>
        <taxon>Eukaryota</taxon>
        <taxon>Metazoa</taxon>
        <taxon>Spiralia</taxon>
        <taxon>Lophotrochozoa</taxon>
        <taxon>Mollusca</taxon>
        <taxon>Gastropoda</taxon>
        <taxon>Heterobranchia</taxon>
        <taxon>Euthyneura</taxon>
        <taxon>Panpulmonata</taxon>
        <taxon>Sacoglossa</taxon>
        <taxon>Placobranchoidea</taxon>
        <taxon>Plakobranchidae</taxon>
        <taxon>Elysia</taxon>
    </lineage>
</organism>
<reference evidence="1" key="1">
    <citation type="journal article" date="2023" name="G3 (Bethesda)">
        <title>A reference genome for the long-term kleptoplast-retaining sea slug Elysia crispata morphotype clarki.</title>
        <authorList>
            <person name="Eastman K.E."/>
            <person name="Pendleton A.L."/>
            <person name="Shaikh M.A."/>
            <person name="Suttiyut T."/>
            <person name="Ogas R."/>
            <person name="Tomko P."/>
            <person name="Gavelis G."/>
            <person name="Widhalm J.R."/>
            <person name="Wisecaver J.H."/>
        </authorList>
    </citation>
    <scope>NUCLEOTIDE SEQUENCE</scope>
    <source>
        <strain evidence="1">ECLA1</strain>
    </source>
</reference>
<dbReference type="AlphaFoldDB" id="A0AAE1ADK6"/>
<name>A0AAE1ADK6_9GAST</name>
<evidence type="ECO:0000313" key="2">
    <source>
        <dbReference type="Proteomes" id="UP001283361"/>
    </source>
</evidence>
<accession>A0AAE1ADK6</accession>
<sequence>MPLVANEAPEPVDECTKIPGNWQGFLRVNENKTELFSLLAEKIQSIHTEGKQVMTTFGESALCSPVQTDMQALIPCTHEEADTRMFIHVADATHSGYERIILRSSDSDVIVIAISCVQDLCLEDYGLHLDLGRHSDIYLHILLFKQ</sequence>
<proteinExistence type="predicted"/>
<evidence type="ECO:0000313" key="1">
    <source>
        <dbReference type="EMBL" id="KAK3785613.1"/>
    </source>
</evidence>